<evidence type="ECO:0000313" key="1">
    <source>
        <dbReference type="EMBL" id="MDZ5086058.1"/>
    </source>
</evidence>
<accession>A0ACC6MGG4</accession>
<name>A0ACC6MGG4_MYCPF</name>
<keyword evidence="2" id="KW-1185">Reference proteome</keyword>
<dbReference type="Proteomes" id="UP001289645">
    <property type="component" value="Unassembled WGS sequence"/>
</dbReference>
<reference evidence="1 2" key="1">
    <citation type="journal article" date="2021" name="Chemosphere">
        <title>Bioballs carrying a syntrophic Rhodococcus and Mycolicibacterium consortium for simultaneous sorption and biodegradation of fuel oil in contaminated freshwater.</title>
        <authorList>
            <person name="Naloka K."/>
            <person name="Polrit D."/>
            <person name="Muangchinda C."/>
            <person name="Thoetkiattikul H."/>
            <person name="Pinyakong O."/>
        </authorList>
    </citation>
    <scope>NUCLEOTIDE SEQUENCE [LARGE SCALE GENOMIC DNA]</scope>
    <source>
        <strain evidence="1 2">J101</strain>
    </source>
</reference>
<comment type="caution">
    <text evidence="1">The sequence shown here is derived from an EMBL/GenBank/DDBJ whole genome shotgun (WGS) entry which is preliminary data.</text>
</comment>
<protein>
    <submittedName>
        <fullName evidence="1">ABC transporter substrate-binding protein</fullName>
    </submittedName>
</protein>
<sequence length="887" mass="93918">MDDVQAEIEALTRALDVHSLRILVAIDQTGSISGAARTLGYTQPTITQHVQRLESRLGTTLVTRAARSARLTPAGALLAEHAPRIDASLTAAATELSRLLGRRAGAVRLVGPPEAITVILAPVTSWLATHFPGLEVGVTESTDSEHAVSSVQGGRADLAIVFDIIGPGRHRGSHRAASTRSTFLFAEEIVAVTTAAVNTDGDRVTPQRLSAQPWITGSGTCSDAVAAAIARPADARDAAVSRTDAALSLASCDRGTVFVAESSLQGIELPTGVRAFALEPPMTRRASAVTLADAAASPTIGIALRGLVSHRPAPADIDEVLTARRRSDSHRARFPSSSPRFLNPTEESAPMPLLTSGRAGRATTAAVVGALALSACGGTATDAPKSVGADTGEQIAEITVALPGSLSNLYVGQESGILNYYVASITQEGLVSIDDSGRVQPALAESWEQPDDTTYVFDLRDDVQFQDGTPMTAEDVVFSLEQARNETASPGFSGLLASVDTIEQSGDGKVTIRLSKPDAAFTKNMSTAGTAFITSKAFWERHNGAVGTPGALLLGTGPYQVTEFVPDSHVSFRRADTWRGEAPAVQNIRVNFVPDESTRLVAAQSGDLDMAFNVPLAQTSQWEKLQTMRVDYVNDLSYVGLYFNPNIAPFDDPKVRETFAHLVDRSAYVDKLLRGHGEPATAIMTPESLVSTVSADQARSELATVPQWDYNLDAARAALAASNHANGFTTEILTPNTGPQLGKAAQALAQQLGDLGIVLTVREVPIEEWLASLDASSDHGVGLMWYFSTSGDPAELPNYLLGAGNPSGYSNPAITDLLDRANAEADPDARIDLLLQAETLQARDAINVPLWWGQSATAFADDLGIRTNSPYTFVSSWPTQLYRAAPK</sequence>
<proteinExistence type="predicted"/>
<dbReference type="EMBL" id="JAOXLN010000010">
    <property type="protein sequence ID" value="MDZ5086058.1"/>
    <property type="molecule type" value="Genomic_DNA"/>
</dbReference>
<evidence type="ECO:0000313" key="2">
    <source>
        <dbReference type="Proteomes" id="UP001289645"/>
    </source>
</evidence>
<gene>
    <name evidence="1" type="ORF">OHX15_11750</name>
</gene>
<organism evidence="1 2">
    <name type="scientific">Mycolicibacterium parafortuitum</name>
    <name type="common">Mycobacterium parafortuitum</name>
    <dbReference type="NCBI Taxonomy" id="39692"/>
    <lineage>
        <taxon>Bacteria</taxon>
        <taxon>Bacillati</taxon>
        <taxon>Actinomycetota</taxon>
        <taxon>Actinomycetes</taxon>
        <taxon>Mycobacteriales</taxon>
        <taxon>Mycobacteriaceae</taxon>
        <taxon>Mycolicibacterium</taxon>
    </lineage>
</organism>